<dbReference type="EMBL" id="BARW01004209">
    <property type="protein sequence ID" value="GAI60817.1"/>
    <property type="molecule type" value="Genomic_DNA"/>
</dbReference>
<sequence length="41" mass="4736">MEKFITLFDLNQKIGESIKSSFPGSFWVLAEISELKTHYNS</sequence>
<comment type="caution">
    <text evidence="1">The sequence shown here is derived from an EMBL/GenBank/DDBJ whole genome shotgun (WGS) entry which is preliminary data.</text>
</comment>
<feature type="non-terminal residue" evidence="1">
    <location>
        <position position="41"/>
    </location>
</feature>
<proteinExistence type="predicted"/>
<reference evidence="1" key="1">
    <citation type="journal article" date="2014" name="Front. Microbiol.">
        <title>High frequency of phylogenetically diverse reductive dehalogenase-homologous genes in deep subseafloor sedimentary metagenomes.</title>
        <authorList>
            <person name="Kawai M."/>
            <person name="Futagami T."/>
            <person name="Toyoda A."/>
            <person name="Takaki Y."/>
            <person name="Nishi S."/>
            <person name="Hori S."/>
            <person name="Arai W."/>
            <person name="Tsubouchi T."/>
            <person name="Morono Y."/>
            <person name="Uchiyama I."/>
            <person name="Ito T."/>
            <person name="Fujiyama A."/>
            <person name="Inagaki F."/>
            <person name="Takami H."/>
        </authorList>
    </citation>
    <scope>NUCLEOTIDE SEQUENCE</scope>
    <source>
        <strain evidence="1">Expedition CK06-06</strain>
    </source>
</reference>
<protein>
    <submittedName>
        <fullName evidence="1">Uncharacterized protein</fullName>
    </submittedName>
</protein>
<name>X1PWZ4_9ZZZZ</name>
<accession>X1PWZ4</accession>
<gene>
    <name evidence="1" type="ORF">S12H4_10041</name>
</gene>
<dbReference type="AlphaFoldDB" id="X1PWZ4"/>
<evidence type="ECO:0000313" key="1">
    <source>
        <dbReference type="EMBL" id="GAI60817.1"/>
    </source>
</evidence>
<organism evidence="1">
    <name type="scientific">marine sediment metagenome</name>
    <dbReference type="NCBI Taxonomy" id="412755"/>
    <lineage>
        <taxon>unclassified sequences</taxon>
        <taxon>metagenomes</taxon>
        <taxon>ecological metagenomes</taxon>
    </lineage>
</organism>